<evidence type="ECO:0000313" key="2">
    <source>
        <dbReference type="Proteomes" id="UP000799757"/>
    </source>
</evidence>
<organism evidence="1 2">
    <name type="scientific">Melanomma pulvis-pyrius CBS 109.77</name>
    <dbReference type="NCBI Taxonomy" id="1314802"/>
    <lineage>
        <taxon>Eukaryota</taxon>
        <taxon>Fungi</taxon>
        <taxon>Dikarya</taxon>
        <taxon>Ascomycota</taxon>
        <taxon>Pezizomycotina</taxon>
        <taxon>Dothideomycetes</taxon>
        <taxon>Pleosporomycetidae</taxon>
        <taxon>Pleosporales</taxon>
        <taxon>Melanommataceae</taxon>
        <taxon>Melanomma</taxon>
    </lineage>
</organism>
<keyword evidence="2" id="KW-1185">Reference proteome</keyword>
<gene>
    <name evidence="1" type="ORF">K505DRAFT_88647</name>
</gene>
<name>A0A6A6X027_9PLEO</name>
<reference evidence="1" key="1">
    <citation type="journal article" date="2020" name="Stud. Mycol.">
        <title>101 Dothideomycetes genomes: a test case for predicting lifestyles and emergence of pathogens.</title>
        <authorList>
            <person name="Haridas S."/>
            <person name="Albert R."/>
            <person name="Binder M."/>
            <person name="Bloem J."/>
            <person name="Labutti K."/>
            <person name="Salamov A."/>
            <person name="Andreopoulos B."/>
            <person name="Baker S."/>
            <person name="Barry K."/>
            <person name="Bills G."/>
            <person name="Bluhm B."/>
            <person name="Cannon C."/>
            <person name="Castanera R."/>
            <person name="Culley D."/>
            <person name="Daum C."/>
            <person name="Ezra D."/>
            <person name="Gonzalez J."/>
            <person name="Henrissat B."/>
            <person name="Kuo A."/>
            <person name="Liang C."/>
            <person name="Lipzen A."/>
            <person name="Lutzoni F."/>
            <person name="Magnuson J."/>
            <person name="Mondo S."/>
            <person name="Nolan M."/>
            <person name="Ohm R."/>
            <person name="Pangilinan J."/>
            <person name="Park H.-J."/>
            <person name="Ramirez L."/>
            <person name="Alfaro M."/>
            <person name="Sun H."/>
            <person name="Tritt A."/>
            <person name="Yoshinaga Y."/>
            <person name="Zwiers L.-H."/>
            <person name="Turgeon B."/>
            <person name="Goodwin S."/>
            <person name="Spatafora J."/>
            <person name="Crous P."/>
            <person name="Grigoriev I."/>
        </authorList>
    </citation>
    <scope>NUCLEOTIDE SEQUENCE</scope>
    <source>
        <strain evidence="1">CBS 109.77</strain>
    </source>
</reference>
<dbReference type="Proteomes" id="UP000799757">
    <property type="component" value="Unassembled WGS sequence"/>
</dbReference>
<accession>A0A6A6X027</accession>
<dbReference type="AlphaFoldDB" id="A0A6A6X027"/>
<sequence>MCCKRHSLPPHSHGRVPASAHLLALVCREVPAHPDVPISRHSQYTLAHHSSRPLSAHANARNAMHTHRQSLGTSKLLELGDAMYQINRSHWTPGKEKVSKGYLARRPLLHWNEKKGPK</sequence>
<dbReference type="EMBL" id="MU002110">
    <property type="protein sequence ID" value="KAF2789840.1"/>
    <property type="molecule type" value="Genomic_DNA"/>
</dbReference>
<evidence type="ECO:0000313" key="1">
    <source>
        <dbReference type="EMBL" id="KAF2789840.1"/>
    </source>
</evidence>
<proteinExistence type="predicted"/>
<protein>
    <submittedName>
        <fullName evidence="1">Uncharacterized protein</fullName>
    </submittedName>
</protein>